<evidence type="ECO:0000256" key="1">
    <source>
        <dbReference type="SAM" id="MobiDB-lite"/>
    </source>
</evidence>
<feature type="compositionally biased region" description="Polar residues" evidence="1">
    <location>
        <begin position="11"/>
        <end position="22"/>
    </location>
</feature>
<dbReference type="EnsemblMetazoa" id="MDOA004215-RB">
    <property type="protein sequence ID" value="MDOA004215-PB"/>
    <property type="gene ID" value="MDOA004215"/>
</dbReference>
<feature type="region of interest" description="Disordered" evidence="1">
    <location>
        <begin position="1"/>
        <end position="24"/>
    </location>
</feature>
<organism evidence="2">
    <name type="scientific">Musca domestica</name>
    <name type="common">House fly</name>
    <dbReference type="NCBI Taxonomy" id="7370"/>
    <lineage>
        <taxon>Eukaryota</taxon>
        <taxon>Metazoa</taxon>
        <taxon>Ecdysozoa</taxon>
        <taxon>Arthropoda</taxon>
        <taxon>Hexapoda</taxon>
        <taxon>Insecta</taxon>
        <taxon>Pterygota</taxon>
        <taxon>Neoptera</taxon>
        <taxon>Endopterygota</taxon>
        <taxon>Diptera</taxon>
        <taxon>Brachycera</taxon>
        <taxon>Muscomorpha</taxon>
        <taxon>Muscoidea</taxon>
        <taxon>Muscidae</taxon>
        <taxon>Musca</taxon>
    </lineage>
</organism>
<dbReference type="VEuPathDB" id="VectorBase:MDOMA2_020336"/>
<dbReference type="SUPFAM" id="SSF47391">
    <property type="entry name" value="Dimerization-anchoring domain of cAMP-dependent PK regulatory subunit"/>
    <property type="match status" value="1"/>
</dbReference>
<gene>
    <name evidence="2" type="primary">101900594</name>
</gene>
<dbReference type="KEGG" id="mde:101900594"/>
<dbReference type="STRING" id="7370.A0A1I8MEY8"/>
<evidence type="ECO:0000313" key="2">
    <source>
        <dbReference type="EnsemblMetazoa" id="MDOA004215-PB"/>
    </source>
</evidence>
<accession>A0A1I8MEY8</accession>
<dbReference type="eggNOG" id="ENOG502QPJE">
    <property type="taxonomic scope" value="Eukaryota"/>
</dbReference>
<dbReference type="VEuPathDB" id="VectorBase:MDOA004215"/>
<sequence>MASQIFPPCNAENSENSSTADSQDFPLLPCQKKLQLRPEDEISVDSIFSTLLSKIKPSSEEFRNLKWDLNAKDFHNEKQSMLFEEKLYISQLQDGDCKLNEEVKIFMERELEEVGELRIKVEESYDGYVIYAKSRMVKDKGKFEAGHWTRGKYGDKFQLICEKRSEYDFVDNARIERSLDARIIDDKLIAKRENKINTEVLHFKAVMNVKGRDDLILLDGGVMLLMRHLIINNFRGDFQYFTMNLFGKILRCQLTIHQDRKSIRMFHRTFKNIIHVVNTQYFNDYPQEVTETFFTANGKIILHFWHGYRYVLHETKGFVEKCERIVPKLELMWRSQNQLLDQYRLKTRLTYENALAYFQEHPELVDFLMDYLLNVIQYKPENVLEFTVRFFQKFRKPPPIM</sequence>
<name>A0A1I8MEY8_MUSDO</name>
<proteinExistence type="predicted"/>
<dbReference type="RefSeq" id="XP_011290176.2">
    <property type="nucleotide sequence ID" value="XM_011291874.3"/>
</dbReference>
<dbReference type="OrthoDB" id="6334211at2759"/>
<reference evidence="2" key="1">
    <citation type="submission" date="2020-05" db="UniProtKB">
        <authorList>
            <consortium name="EnsemblMetazoa"/>
        </authorList>
    </citation>
    <scope>IDENTIFICATION</scope>
    <source>
        <strain evidence="2">Aabys</strain>
    </source>
</reference>
<protein>
    <submittedName>
        <fullName evidence="2">Uncharacterized protein</fullName>
    </submittedName>
</protein>
<dbReference type="AlphaFoldDB" id="A0A1I8MEY8"/>